<dbReference type="GO" id="GO:0005524">
    <property type="term" value="F:ATP binding"/>
    <property type="evidence" value="ECO:0007669"/>
    <property type="project" value="UniProtKB-KW"/>
</dbReference>
<proteinExistence type="inferred from homology"/>
<dbReference type="GO" id="GO:0016020">
    <property type="term" value="C:membrane"/>
    <property type="evidence" value="ECO:0007669"/>
    <property type="project" value="UniProtKB-SubCell"/>
</dbReference>
<dbReference type="InterPro" id="IPR003960">
    <property type="entry name" value="ATPase_AAA_CS"/>
</dbReference>
<dbReference type="SUPFAM" id="SSF52540">
    <property type="entry name" value="P-loop containing nucleoside triphosphate hydrolases"/>
    <property type="match status" value="1"/>
</dbReference>
<dbReference type="PANTHER" id="PTHR23076">
    <property type="entry name" value="METALLOPROTEASE M41 FTSH"/>
    <property type="match status" value="1"/>
</dbReference>
<sequence length="561" mass="59869">MAGSPTADTPGGQSAASFCSESGIREKRRRCRPACAAFAGRSSRATAGAVSLALAAGFSAPSFSAPLSLESGPFSCREESLPLRGSEAFLRLAGQTRPAVFSVAPVRRRLSVLRVGGDDSKTPKQPSWRQDQRKKAVLLLRKVLPVMSVCAFFAWSLWRRRSAKLHEVAFSSLLDLLEQKDSSLVRQAVVGAGQCVLVLADGRKLYARWPASVQPAVAELWSALRRSKVMVIAERSSSVPQMAFSGVILGCYLLVVYTMLKRMSGGGAGKGWGDARKKVREAEAAEGSSATVTRFADIAGIDEAKLQVKEVVDMLKSSSRFAALGATVPRGVLLAGPPGSGKTLLARACAAEAGVPFLNVAATEFVEMYVGRGAARVRQLFERARKLAPSIVFIDEIDALRARANDNMRMGGGNQEAENTLNQLLTCMDGLVTREAGKPVIVIGATNRPEVLDEALLRPGRFDRVVKVGLPDAGGRARILGIHMRLKQVPVAPDVDEIFLLALAEKCNGLSGASLEALVNEAAIRAARREAATVSGADFVQALIDFTKSREGTRPSPFPWG</sequence>
<organism evidence="17 18">
    <name type="scientific">Polarella glacialis</name>
    <name type="common">Dinoflagellate</name>
    <dbReference type="NCBI Taxonomy" id="89957"/>
    <lineage>
        <taxon>Eukaryota</taxon>
        <taxon>Sar</taxon>
        <taxon>Alveolata</taxon>
        <taxon>Dinophyceae</taxon>
        <taxon>Suessiales</taxon>
        <taxon>Suessiaceae</taxon>
        <taxon>Polarella</taxon>
    </lineage>
</organism>
<evidence type="ECO:0000256" key="1">
    <source>
        <dbReference type="ARBA" id="ARBA00001947"/>
    </source>
</evidence>
<evidence type="ECO:0000256" key="4">
    <source>
        <dbReference type="ARBA" id="ARBA00022692"/>
    </source>
</evidence>
<reference evidence="17" key="1">
    <citation type="submission" date="2021-02" db="EMBL/GenBank/DDBJ databases">
        <authorList>
            <person name="Dougan E. K."/>
            <person name="Rhodes N."/>
            <person name="Thang M."/>
            <person name="Chan C."/>
        </authorList>
    </citation>
    <scope>NUCLEOTIDE SEQUENCE</scope>
</reference>
<evidence type="ECO:0000256" key="12">
    <source>
        <dbReference type="ARBA" id="ARBA00023049"/>
    </source>
</evidence>
<keyword evidence="13" id="KW-0472">Membrane</keyword>
<dbReference type="Gene3D" id="3.40.50.300">
    <property type="entry name" value="P-loop containing nucleotide triphosphate hydrolases"/>
    <property type="match status" value="1"/>
</dbReference>
<keyword evidence="8" id="KW-0862">Zinc</keyword>
<dbReference type="GO" id="GO:0006508">
    <property type="term" value="P:proteolysis"/>
    <property type="evidence" value="ECO:0007669"/>
    <property type="project" value="UniProtKB-KW"/>
</dbReference>
<dbReference type="InterPro" id="IPR003959">
    <property type="entry name" value="ATPase_AAA_core"/>
</dbReference>
<evidence type="ECO:0000256" key="2">
    <source>
        <dbReference type="ARBA" id="ARBA00004141"/>
    </source>
</evidence>
<dbReference type="PANTHER" id="PTHR23076:SF97">
    <property type="entry name" value="ATP-DEPENDENT ZINC METALLOPROTEASE YME1L1"/>
    <property type="match status" value="1"/>
</dbReference>
<evidence type="ECO:0000259" key="16">
    <source>
        <dbReference type="SMART" id="SM00382"/>
    </source>
</evidence>
<evidence type="ECO:0000256" key="7">
    <source>
        <dbReference type="ARBA" id="ARBA00022801"/>
    </source>
</evidence>
<evidence type="ECO:0000256" key="11">
    <source>
        <dbReference type="ARBA" id="ARBA00022989"/>
    </source>
</evidence>
<keyword evidence="4" id="KW-0812">Transmembrane</keyword>
<evidence type="ECO:0000256" key="14">
    <source>
        <dbReference type="RuleBase" id="RU003651"/>
    </source>
</evidence>
<dbReference type="Gene3D" id="1.10.8.60">
    <property type="match status" value="1"/>
</dbReference>
<evidence type="ECO:0000313" key="18">
    <source>
        <dbReference type="Proteomes" id="UP000626109"/>
    </source>
</evidence>
<dbReference type="CDD" id="cd19501">
    <property type="entry name" value="RecA-like_FtsH"/>
    <property type="match status" value="1"/>
</dbReference>
<dbReference type="FunFam" id="3.40.50.300:FF:000277">
    <property type="entry name" value="ATP-dependent zinc metalloprotease FtsH"/>
    <property type="match status" value="1"/>
</dbReference>
<feature type="compositionally biased region" description="Polar residues" evidence="15">
    <location>
        <begin position="11"/>
        <end position="20"/>
    </location>
</feature>
<evidence type="ECO:0000313" key="17">
    <source>
        <dbReference type="EMBL" id="CAE8679317.1"/>
    </source>
</evidence>
<dbReference type="GO" id="GO:0016887">
    <property type="term" value="F:ATP hydrolysis activity"/>
    <property type="evidence" value="ECO:0007669"/>
    <property type="project" value="InterPro"/>
</dbReference>
<gene>
    <name evidence="17" type="ORF">PGLA2088_LOCUS21295</name>
</gene>
<dbReference type="PROSITE" id="PS00674">
    <property type="entry name" value="AAA"/>
    <property type="match status" value="1"/>
</dbReference>
<evidence type="ECO:0000256" key="9">
    <source>
        <dbReference type="ARBA" id="ARBA00022840"/>
    </source>
</evidence>
<dbReference type="InterPro" id="IPR041569">
    <property type="entry name" value="AAA_lid_3"/>
</dbReference>
<protein>
    <recommendedName>
        <fullName evidence="16">AAA+ ATPase domain-containing protein</fullName>
    </recommendedName>
</protein>
<evidence type="ECO:0000256" key="15">
    <source>
        <dbReference type="SAM" id="MobiDB-lite"/>
    </source>
</evidence>
<keyword evidence="5" id="KW-0479">Metal-binding</keyword>
<feature type="region of interest" description="Disordered" evidence="15">
    <location>
        <begin position="1"/>
        <end position="20"/>
    </location>
</feature>
<dbReference type="GO" id="GO:0004176">
    <property type="term" value="F:ATP-dependent peptidase activity"/>
    <property type="evidence" value="ECO:0007669"/>
    <property type="project" value="TreeGrafter"/>
</dbReference>
<accession>A0A813JN00</accession>
<keyword evidence="6 14" id="KW-0547">Nucleotide-binding</keyword>
<keyword evidence="3" id="KW-0645">Protease</keyword>
<dbReference type="GO" id="GO:0046872">
    <property type="term" value="F:metal ion binding"/>
    <property type="evidence" value="ECO:0007669"/>
    <property type="project" value="UniProtKB-KW"/>
</dbReference>
<evidence type="ECO:0000256" key="13">
    <source>
        <dbReference type="ARBA" id="ARBA00023136"/>
    </source>
</evidence>
<evidence type="ECO:0000256" key="6">
    <source>
        <dbReference type="ARBA" id="ARBA00022741"/>
    </source>
</evidence>
<evidence type="ECO:0000256" key="3">
    <source>
        <dbReference type="ARBA" id="ARBA00022670"/>
    </source>
</evidence>
<dbReference type="GO" id="GO:0008237">
    <property type="term" value="F:metallopeptidase activity"/>
    <property type="evidence" value="ECO:0007669"/>
    <property type="project" value="UniProtKB-KW"/>
</dbReference>
<comment type="similarity">
    <text evidence="14">Belongs to the AAA ATPase family.</text>
</comment>
<feature type="domain" description="AAA+ ATPase" evidence="16">
    <location>
        <begin position="328"/>
        <end position="472"/>
    </location>
</feature>
<comment type="subcellular location">
    <subcellularLocation>
        <location evidence="2">Membrane</location>
        <topology evidence="2">Multi-pass membrane protein</topology>
    </subcellularLocation>
</comment>
<evidence type="ECO:0000256" key="5">
    <source>
        <dbReference type="ARBA" id="ARBA00022723"/>
    </source>
</evidence>
<dbReference type="Pfam" id="PF00004">
    <property type="entry name" value="AAA"/>
    <property type="match status" value="1"/>
</dbReference>
<comment type="caution">
    <text evidence="17">The sequence shown here is derived from an EMBL/GenBank/DDBJ whole genome shotgun (WGS) entry which is preliminary data.</text>
</comment>
<dbReference type="SMART" id="SM00382">
    <property type="entry name" value="AAA"/>
    <property type="match status" value="1"/>
</dbReference>
<dbReference type="InterPro" id="IPR003593">
    <property type="entry name" value="AAA+_ATPase"/>
</dbReference>
<comment type="cofactor">
    <cofactor evidence="1">
        <name>Zn(2+)</name>
        <dbReference type="ChEBI" id="CHEBI:29105"/>
    </cofactor>
</comment>
<dbReference type="InterPro" id="IPR027417">
    <property type="entry name" value="P-loop_NTPase"/>
</dbReference>
<name>A0A813JN00_POLGL</name>
<dbReference type="Pfam" id="PF17862">
    <property type="entry name" value="AAA_lid_3"/>
    <property type="match status" value="1"/>
</dbReference>
<keyword evidence="10" id="KW-0809">Transit peptide</keyword>
<keyword evidence="9 14" id="KW-0067">ATP-binding</keyword>
<evidence type="ECO:0000256" key="10">
    <source>
        <dbReference type="ARBA" id="ARBA00022946"/>
    </source>
</evidence>
<dbReference type="EMBL" id="CAJNNW010025758">
    <property type="protein sequence ID" value="CAE8679317.1"/>
    <property type="molecule type" value="Genomic_DNA"/>
</dbReference>
<evidence type="ECO:0000256" key="8">
    <source>
        <dbReference type="ARBA" id="ARBA00022833"/>
    </source>
</evidence>
<keyword evidence="7" id="KW-0378">Hydrolase</keyword>
<keyword evidence="11" id="KW-1133">Transmembrane helix</keyword>
<keyword evidence="12" id="KW-0482">Metalloprotease</keyword>
<dbReference type="AlphaFoldDB" id="A0A813JN00"/>
<dbReference type="Proteomes" id="UP000626109">
    <property type="component" value="Unassembled WGS sequence"/>
</dbReference>